<comment type="caution">
    <text evidence="2">The sequence shown here is derived from an EMBL/GenBank/DDBJ whole genome shotgun (WGS) entry which is preliminary data.</text>
</comment>
<proteinExistence type="predicted"/>
<feature type="compositionally biased region" description="Polar residues" evidence="1">
    <location>
        <begin position="7"/>
        <end position="24"/>
    </location>
</feature>
<dbReference type="AlphaFoldDB" id="A0ABD2KMK9"/>
<evidence type="ECO:0000313" key="2">
    <source>
        <dbReference type="EMBL" id="KAL3103659.1"/>
    </source>
</evidence>
<dbReference type="Proteomes" id="UP001620645">
    <property type="component" value="Unassembled WGS sequence"/>
</dbReference>
<organism evidence="2 3">
    <name type="scientific">Heterodera schachtii</name>
    <name type="common">Sugarbeet cyst nematode worm</name>
    <name type="synonym">Tylenchus schachtii</name>
    <dbReference type="NCBI Taxonomy" id="97005"/>
    <lineage>
        <taxon>Eukaryota</taxon>
        <taxon>Metazoa</taxon>
        <taxon>Ecdysozoa</taxon>
        <taxon>Nematoda</taxon>
        <taxon>Chromadorea</taxon>
        <taxon>Rhabditida</taxon>
        <taxon>Tylenchina</taxon>
        <taxon>Tylenchomorpha</taxon>
        <taxon>Tylenchoidea</taxon>
        <taxon>Heteroderidae</taxon>
        <taxon>Heteroderinae</taxon>
        <taxon>Heterodera</taxon>
    </lineage>
</organism>
<protein>
    <submittedName>
        <fullName evidence="2">Uncharacterized protein</fullName>
    </submittedName>
</protein>
<evidence type="ECO:0000313" key="3">
    <source>
        <dbReference type="Proteomes" id="UP001620645"/>
    </source>
</evidence>
<keyword evidence="3" id="KW-1185">Reference proteome</keyword>
<dbReference type="EMBL" id="JBICCN010000012">
    <property type="protein sequence ID" value="KAL3103659.1"/>
    <property type="molecule type" value="Genomic_DNA"/>
</dbReference>
<feature type="region of interest" description="Disordered" evidence="1">
    <location>
        <begin position="1"/>
        <end position="39"/>
    </location>
</feature>
<name>A0ABD2KMK9_HETSC</name>
<accession>A0ABD2KMK9</accession>
<gene>
    <name evidence="2" type="ORF">niasHS_000295</name>
</gene>
<sequence length="152" mass="17030">MRDKIPLSSTEDNYNVDDLSSNDEWTPKIRRGNKSPNGPKKCLASYHCSQSNWRVGKSESFGRAGIARLFRAVQEKKASSSAVWGSPMSDPTPGFGRFQKMFQKSVVVVVRPTNRQSSPQESLSPAGLRFQQLIRPFTHIVITQVLSKQLYG</sequence>
<evidence type="ECO:0000256" key="1">
    <source>
        <dbReference type="SAM" id="MobiDB-lite"/>
    </source>
</evidence>
<reference evidence="2 3" key="1">
    <citation type="submission" date="2024-10" db="EMBL/GenBank/DDBJ databases">
        <authorList>
            <person name="Kim D."/>
        </authorList>
    </citation>
    <scope>NUCLEOTIDE SEQUENCE [LARGE SCALE GENOMIC DNA]</scope>
    <source>
        <strain evidence="2">Taebaek</strain>
    </source>
</reference>